<dbReference type="GO" id="GO:0005524">
    <property type="term" value="F:ATP binding"/>
    <property type="evidence" value="ECO:0007669"/>
    <property type="project" value="InterPro"/>
</dbReference>
<accession>A0AA92K1G0</accession>
<evidence type="ECO:0000313" key="5">
    <source>
        <dbReference type="Proteomes" id="UP000593970"/>
    </source>
</evidence>
<evidence type="ECO:0000313" key="4">
    <source>
        <dbReference type="EMBL" id="QOK96667.1"/>
    </source>
</evidence>
<feature type="region of interest" description="Disordered" evidence="1">
    <location>
        <begin position="895"/>
        <end position="930"/>
    </location>
</feature>
<name>A0AA92K1G0_RALSL</name>
<evidence type="ECO:0000256" key="2">
    <source>
        <dbReference type="SAM" id="SignalP"/>
    </source>
</evidence>
<dbReference type="Pfam" id="PF03412">
    <property type="entry name" value="Peptidase_C39"/>
    <property type="match status" value="1"/>
</dbReference>
<dbReference type="AlphaFoldDB" id="A0AA92K1G0"/>
<dbReference type="GO" id="GO:0008233">
    <property type="term" value="F:peptidase activity"/>
    <property type="evidence" value="ECO:0007669"/>
    <property type="project" value="InterPro"/>
</dbReference>
<dbReference type="GO" id="GO:0016020">
    <property type="term" value="C:membrane"/>
    <property type="evidence" value="ECO:0007669"/>
    <property type="project" value="InterPro"/>
</dbReference>
<dbReference type="InterPro" id="IPR005074">
    <property type="entry name" value="Peptidase_C39"/>
</dbReference>
<dbReference type="Proteomes" id="UP000593970">
    <property type="component" value="Chromosome"/>
</dbReference>
<feature type="domain" description="Peptidase C39" evidence="3">
    <location>
        <begin position="966"/>
        <end position="1082"/>
    </location>
</feature>
<sequence length="1084" mass="107556">MLSAVSRAIALGASAASSFALAQDVNLSAGRDLTIATADTATSESHYKDVKKSGLGSAGAGISYGTHQTTDSSNDTVRGSQGSLVGSTDGSVHMQAGRNLHLTGSDVVATQNVTGVGQNVTIDASTTDRHHDETHETKSSGFTLAVKSPVLDAFQNVMQEADAAGNSQNGRAAALHAIAAVDGMGGVFSSMGGAATNMGKGQKPEAKIELSWGSTSSKNTFTENSTQHNGSNIKAGGTAAFVATGDGTPGSGNVTIQGSDVNAQNVLLHAKNQVNLVNSTDTDSTRSTNESKSVSVGVSYGTGGWGVSASMSKAHGDANSDASTQNNTHVNARGTATIVSGGDTNIAGANVKADKVVADVGGNLNLASVQDTSHSTAHQESAGGGFSVSQGGASANLSFSSGRASGSYAGVNEQTGIQAGAGGFGINVKGNTDLKGAYVASTATPDNNRLTTGTLTWSDVQNHSDYSATSVGFSAGGSMGNGGSTYNRNEGKTTGGALPMLAQHESSSESATTRSAIAQGTITITDQAHQKQDVSSLNRDTENLNGKVGKAPDLQNVLNNQADMMAAAQAAGAVVARAIGDIANAKHDEAEAAAKQAHENGNEDLAKQYAADADKWKEGGTYRAGLHMAGGALVAGLGGGSAIGGAVGAGAASLAAPRLTALADKVSSSVGGGAAGDVVGNVVANVAAGAVGAVGGGSGAFMGATADRYNRQLHPDERKWAKDNAKKFAEFYADKTGKTLSPEQAENMLLANGYRLVDAVASKGPGGDATAVAFIGQNGGRLFTATTAEYNNPFLYGNKDGSLTPEQRALPGAVANPKVGLGAAALATGVVAGPSLVAEAAALIRACASNLVLCANQVGIHVGEVAAAEAMPAGTGAAVTATAAAAKATQEASAARSASSEAETLGNGATKAAAGRGAEQGNAARDVTGGAQSAAGSADAAAAGSLESDTNSIARNGDRLVIDQRYVSNIGNVACGPTACAMVLNDRGQWVNITQLAKDASLVPGVGTDVVGLAKTLRNNGLGSASWKLNASVDDLAIATSKGDAAIARVTLDNVGGHFVVVDGVTVRQGQSVVAVRDPGTGTQ</sequence>
<feature type="compositionally biased region" description="Polar residues" evidence="1">
    <location>
        <begin position="527"/>
        <end position="538"/>
    </location>
</feature>
<protein>
    <recommendedName>
        <fullName evidence="3">Peptidase C39 domain-containing protein</fullName>
    </recommendedName>
</protein>
<feature type="chain" id="PRO_5041741826" description="Peptidase C39 domain-containing protein" evidence="2">
    <location>
        <begin position="23"/>
        <end position="1084"/>
    </location>
</feature>
<reference evidence="5" key="1">
    <citation type="submission" date="2020-04" db="EMBL/GenBank/DDBJ databases">
        <title>Ralstonia solanacearum UW576, UW763, UW773, and UW774.</title>
        <authorList>
            <person name="Steidl O."/>
            <person name="Truchon A."/>
            <person name="Allen C."/>
        </authorList>
    </citation>
    <scope>NUCLEOTIDE SEQUENCE [LARGE SCALE GENOMIC DNA]</scope>
    <source>
        <strain evidence="5">UW774</strain>
    </source>
</reference>
<proteinExistence type="predicted"/>
<feature type="region of interest" description="Disordered" evidence="1">
    <location>
        <begin position="527"/>
        <end position="548"/>
    </location>
</feature>
<dbReference type="Pfam" id="PF13332">
    <property type="entry name" value="Fil_haemagg_2"/>
    <property type="match status" value="2"/>
</dbReference>
<dbReference type="Gene3D" id="3.90.70.10">
    <property type="entry name" value="Cysteine proteinases"/>
    <property type="match status" value="1"/>
</dbReference>
<dbReference type="EMBL" id="CP051169">
    <property type="protein sequence ID" value="QOK96667.1"/>
    <property type="molecule type" value="Genomic_DNA"/>
</dbReference>
<feature type="region of interest" description="Disordered" evidence="1">
    <location>
        <begin position="63"/>
        <end position="91"/>
    </location>
</feature>
<dbReference type="InterPro" id="IPR025157">
    <property type="entry name" value="Hemagglutinin_rpt"/>
</dbReference>
<organism evidence="4 5">
    <name type="scientific">Ralstonia solanacearum</name>
    <name type="common">Pseudomonas solanacearum</name>
    <dbReference type="NCBI Taxonomy" id="305"/>
    <lineage>
        <taxon>Bacteria</taxon>
        <taxon>Pseudomonadati</taxon>
        <taxon>Pseudomonadota</taxon>
        <taxon>Betaproteobacteria</taxon>
        <taxon>Burkholderiales</taxon>
        <taxon>Burkholderiaceae</taxon>
        <taxon>Ralstonia</taxon>
        <taxon>Ralstonia solanacearum species complex</taxon>
    </lineage>
</organism>
<feature type="compositionally biased region" description="Polar residues" evidence="1">
    <location>
        <begin position="65"/>
        <end position="90"/>
    </location>
</feature>
<evidence type="ECO:0000259" key="3">
    <source>
        <dbReference type="Pfam" id="PF03412"/>
    </source>
</evidence>
<feature type="signal peptide" evidence="2">
    <location>
        <begin position="1"/>
        <end position="22"/>
    </location>
</feature>
<feature type="compositionally biased region" description="Low complexity" evidence="1">
    <location>
        <begin position="895"/>
        <end position="904"/>
    </location>
</feature>
<gene>
    <name evidence="4" type="ORF">HF909_09615</name>
</gene>
<evidence type="ECO:0000256" key="1">
    <source>
        <dbReference type="SAM" id="MobiDB-lite"/>
    </source>
</evidence>
<dbReference type="GO" id="GO:0006508">
    <property type="term" value="P:proteolysis"/>
    <property type="evidence" value="ECO:0007669"/>
    <property type="project" value="InterPro"/>
</dbReference>
<keyword evidence="2" id="KW-0732">Signal</keyword>